<dbReference type="SUPFAM" id="SSF103473">
    <property type="entry name" value="MFS general substrate transporter"/>
    <property type="match status" value="1"/>
</dbReference>
<feature type="transmembrane region" description="Helical" evidence="5">
    <location>
        <begin position="347"/>
        <end position="367"/>
    </location>
</feature>
<dbReference type="RefSeq" id="WP_055778978.1">
    <property type="nucleotide sequence ID" value="NZ_JADMKS010000003.1"/>
</dbReference>
<name>A0AA40X1L1_9GAMM</name>
<dbReference type="PROSITE" id="PS50850">
    <property type="entry name" value="MFS"/>
    <property type="match status" value="1"/>
</dbReference>
<dbReference type="Pfam" id="PF07690">
    <property type="entry name" value="MFS_1"/>
    <property type="match status" value="1"/>
</dbReference>
<dbReference type="EMBL" id="JADMKS010000003">
    <property type="protein sequence ID" value="MBF6636544.1"/>
    <property type="molecule type" value="Genomic_DNA"/>
</dbReference>
<feature type="domain" description="Major facilitator superfamily (MFS) profile" evidence="7">
    <location>
        <begin position="1"/>
        <end position="373"/>
    </location>
</feature>
<dbReference type="Gene3D" id="1.20.1250.20">
    <property type="entry name" value="MFS general substrate transporter like domains"/>
    <property type="match status" value="2"/>
</dbReference>
<feature type="signal peptide" evidence="6">
    <location>
        <begin position="1"/>
        <end position="22"/>
    </location>
</feature>
<evidence type="ECO:0000259" key="7">
    <source>
        <dbReference type="PROSITE" id="PS50850"/>
    </source>
</evidence>
<feature type="chain" id="PRO_5041315544" evidence="6">
    <location>
        <begin position="23"/>
        <end position="378"/>
    </location>
</feature>
<keyword evidence="2 5" id="KW-0812">Transmembrane</keyword>
<keyword evidence="6" id="KW-0732">Signal</keyword>
<dbReference type="PANTHER" id="PTHR23514">
    <property type="entry name" value="BYPASS OF STOP CODON PROTEIN 6"/>
    <property type="match status" value="1"/>
</dbReference>
<accession>A0AA40X1L1</accession>
<dbReference type="InterPro" id="IPR051788">
    <property type="entry name" value="MFS_Transporter"/>
</dbReference>
<dbReference type="AlphaFoldDB" id="A0AA40X1L1"/>
<dbReference type="InterPro" id="IPR011701">
    <property type="entry name" value="MFS"/>
</dbReference>
<reference evidence="8" key="2">
    <citation type="submission" date="2022-09" db="EMBL/GenBank/DDBJ databases">
        <title>Rouxiella aceris sp. nov., isolated from tree sap and emended description of the genus Rhouxiella.</title>
        <authorList>
            <person name="Kim I.S."/>
        </authorList>
    </citation>
    <scope>NUCLEOTIDE SEQUENCE</scope>
    <source>
        <strain evidence="8">SAP-2</strain>
    </source>
</reference>
<feature type="transmembrane region" description="Helical" evidence="5">
    <location>
        <begin position="196"/>
        <end position="219"/>
    </location>
</feature>
<feature type="transmembrane region" description="Helical" evidence="5">
    <location>
        <begin position="262"/>
        <end position="279"/>
    </location>
</feature>
<dbReference type="Proteomes" id="UP000705283">
    <property type="component" value="Unassembled WGS sequence"/>
</dbReference>
<reference evidence="8" key="1">
    <citation type="submission" date="2020-11" db="EMBL/GenBank/DDBJ databases">
        <authorList>
            <person name="Lee S.D."/>
        </authorList>
    </citation>
    <scope>NUCLEOTIDE SEQUENCE</scope>
    <source>
        <strain evidence="8">SAP-2</strain>
    </source>
</reference>
<dbReference type="InterPro" id="IPR020846">
    <property type="entry name" value="MFS_dom"/>
</dbReference>
<comment type="caution">
    <text evidence="8">The sequence shown here is derived from an EMBL/GenBank/DDBJ whole genome shotgun (WGS) entry which is preliminary data.</text>
</comment>
<feature type="transmembrane region" description="Helical" evidence="5">
    <location>
        <begin position="285"/>
        <end position="306"/>
    </location>
</feature>
<evidence type="ECO:0000313" key="9">
    <source>
        <dbReference type="Proteomes" id="UP000705283"/>
    </source>
</evidence>
<proteinExistence type="predicted"/>
<dbReference type="InterPro" id="IPR036259">
    <property type="entry name" value="MFS_trans_sf"/>
</dbReference>
<evidence type="ECO:0000256" key="6">
    <source>
        <dbReference type="SAM" id="SignalP"/>
    </source>
</evidence>
<comment type="subcellular location">
    <subcellularLocation>
        <location evidence="1">Membrane</location>
        <topology evidence="1">Multi-pass membrane protein</topology>
    </subcellularLocation>
</comment>
<evidence type="ECO:0000256" key="3">
    <source>
        <dbReference type="ARBA" id="ARBA00022989"/>
    </source>
</evidence>
<feature type="transmembrane region" description="Helical" evidence="5">
    <location>
        <begin position="155"/>
        <end position="175"/>
    </location>
</feature>
<evidence type="ECO:0000313" key="8">
    <source>
        <dbReference type="EMBL" id="MBF6636544.1"/>
    </source>
</evidence>
<evidence type="ECO:0000256" key="1">
    <source>
        <dbReference type="ARBA" id="ARBA00004141"/>
    </source>
</evidence>
<feature type="transmembrane region" description="Helical" evidence="5">
    <location>
        <begin position="130"/>
        <end position="149"/>
    </location>
</feature>
<keyword evidence="3 5" id="KW-1133">Transmembrane helix</keyword>
<dbReference type="GO" id="GO:0016020">
    <property type="term" value="C:membrane"/>
    <property type="evidence" value="ECO:0007669"/>
    <property type="project" value="UniProtKB-SubCell"/>
</dbReference>
<dbReference type="CDD" id="cd17393">
    <property type="entry name" value="MFS_MosC_like"/>
    <property type="match status" value="1"/>
</dbReference>
<feature type="transmembrane region" description="Helical" evidence="5">
    <location>
        <begin position="318"/>
        <end position="341"/>
    </location>
</feature>
<protein>
    <submittedName>
        <fullName evidence="8">MFS transporter</fullName>
    </submittedName>
</protein>
<evidence type="ECO:0000256" key="2">
    <source>
        <dbReference type="ARBA" id="ARBA00022692"/>
    </source>
</evidence>
<feature type="transmembrane region" description="Helical" evidence="5">
    <location>
        <begin position="38"/>
        <end position="57"/>
    </location>
</feature>
<dbReference type="GO" id="GO:0022857">
    <property type="term" value="F:transmembrane transporter activity"/>
    <property type="evidence" value="ECO:0007669"/>
    <property type="project" value="InterPro"/>
</dbReference>
<keyword evidence="4 5" id="KW-0472">Membrane</keyword>
<gene>
    <name evidence="8" type="ORF">ITX54_07745</name>
</gene>
<feature type="transmembrane region" description="Helical" evidence="5">
    <location>
        <begin position="69"/>
        <end position="86"/>
    </location>
</feature>
<evidence type="ECO:0000256" key="4">
    <source>
        <dbReference type="ARBA" id="ARBA00023136"/>
    </source>
</evidence>
<sequence>MNEKIATRCVFFIAGLATSSWAAMVPFAKMNTGVNDALLGVLLLCLGGGAIISMPLAGLLSSRFGCRKVITCAVIIILLSMPFLILANNPIILGLLLLMFGVGIGLTDCTMNIQAILVEKNEKTPLMSGFHGMYSVGGIAGAGLMTSLMSLGFSIFTSTLMVAVLVCVLITLSFRHLLSYANPAEGPAFAIPKGEVLLLGVICFIVFLAEGTVLDWSAVYLVEVRNVADSLGGLGFICFATAMTVGRLGGDAIIKRFGQLRVVVYGAIMAFIGFCLIFTSDALPLLLTGYLLIGAGCANIVPVMFSQIGKQKSMPQRVAVPAVTTLGYIGVLAGPALIGFIAHHSSLPHAFVFVAALMVVVLMLSIIMNKNMKIRGDA</sequence>
<feature type="transmembrane region" description="Helical" evidence="5">
    <location>
        <begin position="92"/>
        <end position="118"/>
    </location>
</feature>
<feature type="transmembrane region" description="Helical" evidence="5">
    <location>
        <begin position="231"/>
        <end position="250"/>
    </location>
</feature>
<evidence type="ECO:0000256" key="5">
    <source>
        <dbReference type="SAM" id="Phobius"/>
    </source>
</evidence>
<organism evidence="8 9">
    <name type="scientific">Rouxiella silvae</name>
    <dbReference type="NCBI Taxonomy" id="1646373"/>
    <lineage>
        <taxon>Bacteria</taxon>
        <taxon>Pseudomonadati</taxon>
        <taxon>Pseudomonadota</taxon>
        <taxon>Gammaproteobacteria</taxon>
        <taxon>Enterobacterales</taxon>
        <taxon>Yersiniaceae</taxon>
        <taxon>Rouxiella</taxon>
    </lineage>
</organism>
<dbReference type="PANTHER" id="PTHR23514:SF13">
    <property type="entry name" value="INNER MEMBRANE PROTEIN YBJJ"/>
    <property type="match status" value="1"/>
</dbReference>